<keyword evidence="6 14" id="KW-0479">Metal-binding</keyword>
<dbReference type="InterPro" id="IPR012676">
    <property type="entry name" value="TGS-like"/>
</dbReference>
<keyword evidence="9 14" id="KW-0067">ATP-binding</keyword>
<proteinExistence type="inferred from homology"/>
<comment type="caution">
    <text evidence="17">The sequence shown here is derived from an EMBL/GenBank/DDBJ whole genome shotgun (WGS) entry which is preliminary data.</text>
</comment>
<dbReference type="Gene3D" id="3.10.20.30">
    <property type="match status" value="1"/>
</dbReference>
<dbReference type="InterPro" id="IPR002314">
    <property type="entry name" value="aa-tRNA-synt_IIb"/>
</dbReference>
<dbReference type="InterPro" id="IPR047246">
    <property type="entry name" value="ThrRS_anticodon"/>
</dbReference>
<dbReference type="InterPro" id="IPR004154">
    <property type="entry name" value="Anticodon-bd"/>
</dbReference>
<evidence type="ECO:0000256" key="12">
    <source>
        <dbReference type="ARBA" id="ARBA00023146"/>
    </source>
</evidence>
<dbReference type="PANTHER" id="PTHR11451:SF44">
    <property type="entry name" value="THREONINE--TRNA LIGASE, CHLOROPLASTIC_MITOCHONDRIAL 2"/>
    <property type="match status" value="1"/>
</dbReference>
<dbReference type="Gene3D" id="3.30.54.20">
    <property type="match status" value="1"/>
</dbReference>
<dbReference type="PRINTS" id="PR01047">
    <property type="entry name" value="TRNASYNTHTHR"/>
</dbReference>
<dbReference type="InterPro" id="IPR002320">
    <property type="entry name" value="Thr-tRNA-ligase_IIa"/>
</dbReference>
<comment type="subcellular location">
    <subcellularLocation>
        <location evidence="14">Cytoplasm</location>
    </subcellularLocation>
</comment>
<dbReference type="Pfam" id="PF07973">
    <property type="entry name" value="tRNA_SAD"/>
    <property type="match status" value="1"/>
</dbReference>
<feature type="binding site" evidence="14">
    <location>
        <position position="410"/>
    </location>
    <ligand>
        <name>Zn(2+)</name>
        <dbReference type="ChEBI" id="CHEBI:29105"/>
        <note>catalytic</note>
    </ligand>
</feature>
<evidence type="ECO:0000256" key="9">
    <source>
        <dbReference type="ARBA" id="ARBA00022840"/>
    </source>
</evidence>
<dbReference type="Pfam" id="PF03129">
    <property type="entry name" value="HGTP_anticodon"/>
    <property type="match status" value="1"/>
</dbReference>
<evidence type="ECO:0000256" key="11">
    <source>
        <dbReference type="ARBA" id="ARBA00022917"/>
    </source>
</evidence>
<keyword evidence="4 14" id="KW-0820">tRNA-binding</keyword>
<evidence type="ECO:0000256" key="14">
    <source>
        <dbReference type="HAMAP-Rule" id="MF_00184"/>
    </source>
</evidence>
<keyword evidence="5 14" id="KW-0436">Ligase</keyword>
<keyword evidence="8 14" id="KW-0862">Zinc</keyword>
<evidence type="ECO:0000259" key="15">
    <source>
        <dbReference type="PROSITE" id="PS50862"/>
    </source>
</evidence>
<evidence type="ECO:0000256" key="7">
    <source>
        <dbReference type="ARBA" id="ARBA00022741"/>
    </source>
</evidence>
<dbReference type="InterPro" id="IPR045864">
    <property type="entry name" value="aa-tRNA-synth_II/BPL/LPL"/>
</dbReference>
<keyword evidence="18" id="KW-1185">Reference proteome</keyword>
<dbReference type="InterPro" id="IPR004095">
    <property type="entry name" value="TGS"/>
</dbReference>
<feature type="binding site" evidence="14">
    <location>
        <position position="542"/>
    </location>
    <ligand>
        <name>Zn(2+)</name>
        <dbReference type="ChEBI" id="CHEBI:29105"/>
        <note>catalytic</note>
    </ligand>
</feature>
<reference evidence="17 18" key="1">
    <citation type="submission" date="2012-04" db="EMBL/GenBank/DDBJ databases">
        <title>The Genome Sequence of Bartonella quintana JK 68.</title>
        <authorList>
            <consortium name="The Broad Institute Genome Sequencing Platform"/>
            <consortium name="The Broad Institute Genome Sequencing Center for Infectious Disease"/>
            <person name="Feldgarden M."/>
            <person name="Kirby J."/>
            <person name="Kosoy M."/>
            <person name="Birtles R."/>
            <person name="Probert W.S."/>
            <person name="Chiaraviglio L."/>
            <person name="Walker B."/>
            <person name="Young S.K."/>
            <person name="Zeng Q."/>
            <person name="Gargeya S."/>
            <person name="Fitzgerald M."/>
            <person name="Haas B."/>
            <person name="Abouelleil A."/>
            <person name="Alvarado L."/>
            <person name="Arachchi H.M."/>
            <person name="Berlin A.M."/>
            <person name="Chapman S.B."/>
            <person name="Goldberg J."/>
            <person name="Griggs A."/>
            <person name="Gujja S."/>
            <person name="Hansen M."/>
            <person name="Howarth C."/>
            <person name="Imamovic A."/>
            <person name="Larimer J."/>
            <person name="McCowen C."/>
            <person name="Montmayeur A."/>
            <person name="Murphy C."/>
            <person name="Neiman D."/>
            <person name="Pearson M."/>
            <person name="Priest M."/>
            <person name="Roberts A."/>
            <person name="Saif S."/>
            <person name="Shea T."/>
            <person name="Sisk P."/>
            <person name="Sykes S."/>
            <person name="Wortman J."/>
            <person name="Nusbaum C."/>
            <person name="Birren B."/>
        </authorList>
    </citation>
    <scope>NUCLEOTIDE SEQUENCE [LARGE SCALE GENOMIC DNA]</scope>
    <source>
        <strain evidence="17 18">JK 68</strain>
    </source>
</reference>
<dbReference type="Pfam" id="PF02824">
    <property type="entry name" value="TGS"/>
    <property type="match status" value="1"/>
</dbReference>
<keyword evidence="12 14" id="KW-0030">Aminoacyl-tRNA synthetase</keyword>
<evidence type="ECO:0000256" key="3">
    <source>
        <dbReference type="ARBA" id="ARBA00022490"/>
    </source>
</evidence>
<evidence type="ECO:0000256" key="13">
    <source>
        <dbReference type="ARBA" id="ARBA00049515"/>
    </source>
</evidence>
<organism evidence="17 18">
    <name type="scientific">Bartonella quintana JK 68</name>
    <dbReference type="NCBI Taxonomy" id="1134503"/>
    <lineage>
        <taxon>Bacteria</taxon>
        <taxon>Pseudomonadati</taxon>
        <taxon>Pseudomonadota</taxon>
        <taxon>Alphaproteobacteria</taxon>
        <taxon>Hyphomicrobiales</taxon>
        <taxon>Bartonellaceae</taxon>
        <taxon>Bartonella</taxon>
    </lineage>
</organism>
<dbReference type="NCBIfam" id="TIGR00418">
    <property type="entry name" value="thrS"/>
    <property type="match status" value="1"/>
</dbReference>
<comment type="subunit">
    <text evidence="2 14">Homodimer.</text>
</comment>
<dbReference type="SUPFAM" id="SSF52954">
    <property type="entry name" value="Class II aaRS ABD-related"/>
    <property type="match status" value="1"/>
</dbReference>
<evidence type="ECO:0000256" key="6">
    <source>
        <dbReference type="ARBA" id="ARBA00022723"/>
    </source>
</evidence>
<dbReference type="InterPro" id="IPR006195">
    <property type="entry name" value="aa-tRNA-synth_II"/>
</dbReference>
<dbReference type="Proteomes" id="UP000027143">
    <property type="component" value="Unassembled WGS sequence"/>
</dbReference>
<dbReference type="InterPro" id="IPR018163">
    <property type="entry name" value="Thr/Ala-tRNA-synth_IIc_edit"/>
</dbReference>
<dbReference type="SUPFAM" id="SSF81271">
    <property type="entry name" value="TGS-like"/>
    <property type="match status" value="1"/>
</dbReference>
<dbReference type="PROSITE" id="PS51880">
    <property type="entry name" value="TGS"/>
    <property type="match status" value="1"/>
</dbReference>
<dbReference type="InterPro" id="IPR012675">
    <property type="entry name" value="Beta-grasp_dom_sf"/>
</dbReference>
<dbReference type="CDD" id="cd01667">
    <property type="entry name" value="TGS_ThrRS"/>
    <property type="match status" value="1"/>
</dbReference>
<evidence type="ECO:0000259" key="16">
    <source>
        <dbReference type="PROSITE" id="PS51880"/>
    </source>
</evidence>
<comment type="cofactor">
    <cofactor evidence="14">
        <name>Zn(2+)</name>
        <dbReference type="ChEBI" id="CHEBI:29105"/>
    </cofactor>
    <text evidence="14">Binds 1 zinc ion per subunit.</text>
</comment>
<comment type="caution">
    <text evidence="14">Lacks conserved residue(s) required for the propagation of feature annotation.</text>
</comment>
<feature type="domain" description="TGS" evidence="16">
    <location>
        <begin position="17"/>
        <end position="80"/>
    </location>
</feature>
<keyword evidence="10 14" id="KW-0694">RNA-binding</keyword>
<dbReference type="PANTHER" id="PTHR11451">
    <property type="entry name" value="THREONINE-TRNA LIGASE"/>
    <property type="match status" value="1"/>
</dbReference>
<keyword evidence="11 14" id="KW-0648">Protein biosynthesis</keyword>
<evidence type="ECO:0000256" key="4">
    <source>
        <dbReference type="ARBA" id="ARBA00022555"/>
    </source>
</evidence>
<dbReference type="HAMAP" id="MF_00184">
    <property type="entry name" value="Thr_tRNA_synth"/>
    <property type="match status" value="1"/>
</dbReference>
<evidence type="ECO:0000256" key="10">
    <source>
        <dbReference type="ARBA" id="ARBA00022884"/>
    </source>
</evidence>
<dbReference type="InterPro" id="IPR012947">
    <property type="entry name" value="tRNA_SAD"/>
</dbReference>
<comment type="catalytic activity">
    <reaction evidence="13 14">
        <text>tRNA(Thr) + L-threonine + ATP = L-threonyl-tRNA(Thr) + AMP + diphosphate + H(+)</text>
        <dbReference type="Rhea" id="RHEA:24624"/>
        <dbReference type="Rhea" id="RHEA-COMP:9670"/>
        <dbReference type="Rhea" id="RHEA-COMP:9704"/>
        <dbReference type="ChEBI" id="CHEBI:15378"/>
        <dbReference type="ChEBI" id="CHEBI:30616"/>
        <dbReference type="ChEBI" id="CHEBI:33019"/>
        <dbReference type="ChEBI" id="CHEBI:57926"/>
        <dbReference type="ChEBI" id="CHEBI:78442"/>
        <dbReference type="ChEBI" id="CHEBI:78534"/>
        <dbReference type="ChEBI" id="CHEBI:456215"/>
        <dbReference type="EC" id="6.1.1.3"/>
    </reaction>
</comment>
<accession>A0ABR4SR62</accession>
<name>A0ABR4SR62_BARQI</name>
<dbReference type="InterPro" id="IPR036621">
    <property type="entry name" value="Anticodon-bd_dom_sf"/>
</dbReference>
<dbReference type="SUPFAM" id="SSF55681">
    <property type="entry name" value="Class II aaRS and biotin synthetases"/>
    <property type="match status" value="1"/>
</dbReference>
<evidence type="ECO:0000256" key="5">
    <source>
        <dbReference type="ARBA" id="ARBA00022598"/>
    </source>
</evidence>
<dbReference type="SMART" id="SM00863">
    <property type="entry name" value="tRNA_SAD"/>
    <property type="match status" value="1"/>
</dbReference>
<dbReference type="InterPro" id="IPR033728">
    <property type="entry name" value="ThrRS_core"/>
</dbReference>
<feature type="binding site" evidence="14">
    <location>
        <position position="359"/>
    </location>
    <ligand>
        <name>Zn(2+)</name>
        <dbReference type="ChEBI" id="CHEBI:29105"/>
        <note>catalytic</note>
    </ligand>
</feature>
<dbReference type="EMBL" id="AHPD01000002">
    <property type="protein sequence ID" value="KEC66993.1"/>
    <property type="molecule type" value="Genomic_DNA"/>
</dbReference>
<keyword evidence="3 14" id="KW-0963">Cytoplasm</keyword>
<dbReference type="Pfam" id="PF00587">
    <property type="entry name" value="tRNA-synt_2b"/>
    <property type="match status" value="1"/>
</dbReference>
<dbReference type="CDD" id="cd00860">
    <property type="entry name" value="ThrRS_anticodon"/>
    <property type="match status" value="1"/>
</dbReference>
<evidence type="ECO:0000256" key="2">
    <source>
        <dbReference type="ARBA" id="ARBA00011738"/>
    </source>
</evidence>
<evidence type="ECO:0000256" key="1">
    <source>
        <dbReference type="ARBA" id="ARBA00008226"/>
    </source>
</evidence>
<dbReference type="Gene3D" id="3.40.50.800">
    <property type="entry name" value="Anticodon-binding domain"/>
    <property type="match status" value="1"/>
</dbReference>
<dbReference type="Gene3D" id="3.30.980.10">
    <property type="entry name" value="Threonyl-trna Synthetase, Chain A, domain 2"/>
    <property type="match status" value="1"/>
</dbReference>
<protein>
    <recommendedName>
        <fullName evidence="14">Threonine--tRNA ligase</fullName>
        <ecNumber evidence="14">6.1.1.3</ecNumber>
    </recommendedName>
    <alternativeName>
        <fullName evidence="14">Threonyl-tRNA synthetase</fullName>
        <shortName evidence="14">ThrRS</shortName>
    </alternativeName>
</protein>
<evidence type="ECO:0000313" key="18">
    <source>
        <dbReference type="Proteomes" id="UP000027143"/>
    </source>
</evidence>
<sequence>MKPPAIVGGIGSKGCFMSCSVSLSFPDGSKRDYPNEMTGLELAASISKSLAKKAVAYSLNGITRDLSDPLGQSGQIEIITREDPRALELIRHDCAHVLAEAVQELFPETQVTIGPVIENGFYYDFARQQPFTLNDLTIIEKKMHEIIQRNKPFRKEIWSRKKAREIFSEKNELYKVELIDSIPDNQDLKIYYQGDWFDLCRGPHMQSTGQIGNAFKLMKVAGAYWRGDAHNPMLTRIYGTAFANENDLKAYLHMLEEAEKRDHRRLGREMDLFHFQEDGPGMIFWHQKGWKMFQNLISYMRRRLDDHQYSEVNAPQVLDKSLWELSGHWGWYKENMFKAIPAIEDWDDKCIYALKPMNCPGHVQIFKHSLKSYRDLPVRLAEFGVVHRYEPSGALHGLMRVRSFTQDDAHIFCTDEQLADECLNINDLILSTYADFGFKEISLKLSTRPEKRVGSDSLWDHAENIMESVLKTIETKFAGQIKTSILPGEGAFYGPKFEYTLKDAIGREWQCGTTQVDFNLPERFDAFYIDKDSEKRQPVMIHRAIFGSMERFLGILIENFAGHMPLWLAPEQVVVAAITSEANEYAKKITARLKAVGLSAKSDLRNEKINYKIREHSLQKVPVILVCGKREAETNSVSMRRLGSTDQVFLSIEETIEQLKNEAISPDLRRSVNG</sequence>
<evidence type="ECO:0000313" key="17">
    <source>
        <dbReference type="EMBL" id="KEC66993.1"/>
    </source>
</evidence>
<dbReference type="PROSITE" id="PS50862">
    <property type="entry name" value="AA_TRNA_LIGASE_II"/>
    <property type="match status" value="1"/>
</dbReference>
<dbReference type="CDD" id="cd00771">
    <property type="entry name" value="ThrRS_core"/>
    <property type="match status" value="1"/>
</dbReference>
<dbReference type="SUPFAM" id="SSF55186">
    <property type="entry name" value="ThrRS/AlaRS common domain"/>
    <property type="match status" value="1"/>
</dbReference>
<keyword evidence="7 14" id="KW-0547">Nucleotide-binding</keyword>
<dbReference type="EC" id="6.1.1.3" evidence="14"/>
<gene>
    <name evidence="14" type="primary">thrS</name>
    <name evidence="17" type="ORF">O7U_00267</name>
</gene>
<comment type="similarity">
    <text evidence="1 14">Belongs to the class-II aminoacyl-tRNA synthetase family.</text>
</comment>
<evidence type="ECO:0000256" key="8">
    <source>
        <dbReference type="ARBA" id="ARBA00022833"/>
    </source>
</evidence>
<feature type="domain" description="Aminoacyl-transfer RNA synthetases class-II family profile" evidence="15">
    <location>
        <begin position="281"/>
        <end position="565"/>
    </location>
</feature>
<dbReference type="Gene3D" id="3.30.930.10">
    <property type="entry name" value="Bira Bifunctional Protein, Domain 2"/>
    <property type="match status" value="1"/>
</dbReference>